<gene>
    <name evidence="1" type="ORF">J2Z37_001768</name>
</gene>
<name>A0ABS4GNS2_9BACL</name>
<reference evidence="1 2" key="1">
    <citation type="submission" date="2021-03" db="EMBL/GenBank/DDBJ databases">
        <title>Genomic Encyclopedia of Type Strains, Phase IV (KMG-IV): sequencing the most valuable type-strain genomes for metagenomic binning, comparative biology and taxonomic classification.</title>
        <authorList>
            <person name="Goeker M."/>
        </authorList>
    </citation>
    <scope>NUCLEOTIDE SEQUENCE [LARGE SCALE GENOMIC DNA]</scope>
    <source>
        <strain evidence="1 2">DSM 24738</strain>
    </source>
</reference>
<dbReference type="Proteomes" id="UP001519343">
    <property type="component" value="Unassembled WGS sequence"/>
</dbReference>
<protein>
    <submittedName>
        <fullName evidence="1">Uncharacterized protein</fullName>
    </submittedName>
</protein>
<organism evidence="1 2">
    <name type="scientific">Ammoniphilus resinae</name>
    <dbReference type="NCBI Taxonomy" id="861532"/>
    <lineage>
        <taxon>Bacteria</taxon>
        <taxon>Bacillati</taxon>
        <taxon>Bacillota</taxon>
        <taxon>Bacilli</taxon>
        <taxon>Bacillales</taxon>
        <taxon>Paenibacillaceae</taxon>
        <taxon>Aneurinibacillus group</taxon>
        <taxon>Ammoniphilus</taxon>
    </lineage>
</organism>
<evidence type="ECO:0000313" key="1">
    <source>
        <dbReference type="EMBL" id="MBP1931767.1"/>
    </source>
</evidence>
<dbReference type="EMBL" id="JAGGKT010000004">
    <property type="protein sequence ID" value="MBP1931767.1"/>
    <property type="molecule type" value="Genomic_DNA"/>
</dbReference>
<accession>A0ABS4GNS2</accession>
<evidence type="ECO:0000313" key="2">
    <source>
        <dbReference type="Proteomes" id="UP001519343"/>
    </source>
</evidence>
<proteinExistence type="predicted"/>
<dbReference type="RefSeq" id="WP_209809858.1">
    <property type="nucleotide sequence ID" value="NZ_JAGGKT010000004.1"/>
</dbReference>
<sequence length="216" mass="24840">MSKLLGSVYIDTARVAILRESSQKLWTAGSGKPLGLKIWGRNAKKAMQMVAEAYKLKFRPSHHQFSAFVKQDVVEIDAFLESIRNENCWFMWSIIQDNSYDRLGWTNERKFQIDTKEPDVAYIVSTWGADGMYPVFRLNDGGIMIFFGEKINLTDLKMEVLDTFTLVEKTDWIAADPCYIQDDTLGVHFTLKPGNYRVEHMLVDNESLGIRIVIDK</sequence>
<comment type="caution">
    <text evidence="1">The sequence shown here is derived from an EMBL/GenBank/DDBJ whole genome shotgun (WGS) entry which is preliminary data.</text>
</comment>
<keyword evidence="2" id="KW-1185">Reference proteome</keyword>